<feature type="compositionally biased region" description="Basic and acidic residues" evidence="1">
    <location>
        <begin position="79"/>
        <end position="91"/>
    </location>
</feature>
<dbReference type="CDD" id="cd14688">
    <property type="entry name" value="bZIP_YAP"/>
    <property type="match status" value="1"/>
</dbReference>
<dbReference type="InterPro" id="IPR046347">
    <property type="entry name" value="bZIP_sf"/>
</dbReference>
<dbReference type="KEGG" id="mpp:MICPUCDRAFT_50033"/>
<feature type="region of interest" description="Disordered" evidence="1">
    <location>
        <begin position="142"/>
        <end position="165"/>
    </location>
</feature>
<evidence type="ECO:0000313" key="3">
    <source>
        <dbReference type="EMBL" id="EEH60676.1"/>
    </source>
</evidence>
<sequence length="165" mass="18576">MPIRLTRENRRTAIRAGSLDGTRCRLLLLSLGAVPSTAVARWPAVMVKKDVDKHAGKSSEHAPLVPIPGLSTAEARKRRLEEDAGSTEERKRRAQVANCDAQRRCRERKREHVKQLEDENARLRETNALLETQLRECERRLRELEGGAPRTNAASGSASRPIKKR</sequence>
<dbReference type="PROSITE" id="PS50217">
    <property type="entry name" value="BZIP"/>
    <property type="match status" value="1"/>
</dbReference>
<organism evidence="4">
    <name type="scientific">Micromonas pusilla (strain CCMP1545)</name>
    <name type="common">Picoplanktonic green alga</name>
    <dbReference type="NCBI Taxonomy" id="564608"/>
    <lineage>
        <taxon>Eukaryota</taxon>
        <taxon>Viridiplantae</taxon>
        <taxon>Chlorophyta</taxon>
        <taxon>Mamiellophyceae</taxon>
        <taxon>Mamiellales</taxon>
        <taxon>Mamiellaceae</taxon>
        <taxon>Micromonas</taxon>
    </lineage>
</organism>
<name>C1MH32_MICPC</name>
<dbReference type="InterPro" id="IPR004827">
    <property type="entry name" value="bZIP"/>
</dbReference>
<dbReference type="EMBL" id="GG663735">
    <property type="protein sequence ID" value="EEH60676.1"/>
    <property type="molecule type" value="Genomic_DNA"/>
</dbReference>
<feature type="domain" description="BZIP" evidence="2">
    <location>
        <begin position="88"/>
        <end position="145"/>
    </location>
</feature>
<dbReference type="GeneID" id="9681073"/>
<evidence type="ECO:0000313" key="4">
    <source>
        <dbReference type="Proteomes" id="UP000001876"/>
    </source>
</evidence>
<gene>
    <name evidence="3" type="ORF">MICPUCDRAFT_50033</name>
</gene>
<dbReference type="Gene3D" id="1.20.5.170">
    <property type="match status" value="1"/>
</dbReference>
<dbReference type="AlphaFoldDB" id="C1MH32"/>
<proteinExistence type="predicted"/>
<feature type="region of interest" description="Disordered" evidence="1">
    <location>
        <begin position="53"/>
        <end position="95"/>
    </location>
</feature>
<accession>C1MH32</accession>
<keyword evidence="4" id="KW-1185">Reference proteome</keyword>
<dbReference type="GO" id="GO:0003700">
    <property type="term" value="F:DNA-binding transcription factor activity"/>
    <property type="evidence" value="ECO:0007669"/>
    <property type="project" value="InterPro"/>
</dbReference>
<reference evidence="3 4" key="1">
    <citation type="journal article" date="2009" name="Science">
        <title>Green evolution and dynamic adaptations revealed by genomes of the marine picoeukaryotes Micromonas.</title>
        <authorList>
            <person name="Worden A.Z."/>
            <person name="Lee J.H."/>
            <person name="Mock T."/>
            <person name="Rouze P."/>
            <person name="Simmons M.P."/>
            <person name="Aerts A.L."/>
            <person name="Allen A.E."/>
            <person name="Cuvelier M.L."/>
            <person name="Derelle E."/>
            <person name="Everett M.V."/>
            <person name="Foulon E."/>
            <person name="Grimwood J."/>
            <person name="Gundlach H."/>
            <person name="Henrissat B."/>
            <person name="Napoli C."/>
            <person name="McDonald S.M."/>
            <person name="Parker M.S."/>
            <person name="Rombauts S."/>
            <person name="Salamov A."/>
            <person name="Von Dassow P."/>
            <person name="Badger J.H."/>
            <person name="Coutinho P.M."/>
            <person name="Demir E."/>
            <person name="Dubchak I."/>
            <person name="Gentemann C."/>
            <person name="Eikrem W."/>
            <person name="Gready J.E."/>
            <person name="John U."/>
            <person name="Lanier W."/>
            <person name="Lindquist E.A."/>
            <person name="Lucas S."/>
            <person name="Mayer K.F."/>
            <person name="Moreau H."/>
            <person name="Not F."/>
            <person name="Otillar R."/>
            <person name="Panaud O."/>
            <person name="Pangilinan J."/>
            <person name="Paulsen I."/>
            <person name="Piegu B."/>
            <person name="Poliakov A."/>
            <person name="Robbens S."/>
            <person name="Schmutz J."/>
            <person name="Toulza E."/>
            <person name="Wyss T."/>
            <person name="Zelensky A."/>
            <person name="Zhou K."/>
            <person name="Armbrust E.V."/>
            <person name="Bhattacharya D."/>
            <person name="Goodenough U.W."/>
            <person name="Van de Peer Y."/>
            <person name="Grigoriev I.V."/>
        </authorList>
    </citation>
    <scope>NUCLEOTIDE SEQUENCE [LARGE SCALE GENOMIC DNA]</scope>
    <source>
        <strain evidence="3 4">CCMP1545</strain>
    </source>
</reference>
<dbReference type="RefSeq" id="XP_003055424.1">
    <property type="nucleotide sequence ID" value="XM_003055378.1"/>
</dbReference>
<evidence type="ECO:0000256" key="1">
    <source>
        <dbReference type="SAM" id="MobiDB-lite"/>
    </source>
</evidence>
<dbReference type="SUPFAM" id="SSF57959">
    <property type="entry name" value="Leucine zipper domain"/>
    <property type="match status" value="1"/>
</dbReference>
<evidence type="ECO:0000259" key="2">
    <source>
        <dbReference type="PROSITE" id="PS50217"/>
    </source>
</evidence>
<protein>
    <submittedName>
        <fullName evidence="3">Predicted protein</fullName>
    </submittedName>
</protein>
<dbReference type="PROSITE" id="PS00036">
    <property type="entry name" value="BZIP_BASIC"/>
    <property type="match status" value="1"/>
</dbReference>
<dbReference type="Proteomes" id="UP000001876">
    <property type="component" value="Unassembled WGS sequence"/>
</dbReference>